<dbReference type="Pfam" id="PF04389">
    <property type="entry name" value="Peptidase_M28"/>
    <property type="match status" value="1"/>
</dbReference>
<evidence type="ECO:0000313" key="2">
    <source>
        <dbReference type="EMBL" id="SEK82058.1"/>
    </source>
</evidence>
<proteinExistence type="predicted"/>
<dbReference type="InterPro" id="IPR007484">
    <property type="entry name" value="Peptidase_M28"/>
</dbReference>
<dbReference type="Proteomes" id="UP000199297">
    <property type="component" value="Unassembled WGS sequence"/>
</dbReference>
<dbReference type="Gene3D" id="3.40.630.10">
    <property type="entry name" value="Zn peptidases"/>
    <property type="match status" value="2"/>
</dbReference>
<dbReference type="OrthoDB" id="9778250at2"/>
<accession>A0A1H7K5B2</accession>
<reference evidence="3" key="1">
    <citation type="submission" date="2016-10" db="EMBL/GenBank/DDBJ databases">
        <authorList>
            <person name="Varghese N."/>
            <person name="Submissions S."/>
        </authorList>
    </citation>
    <scope>NUCLEOTIDE SEQUENCE [LARGE SCALE GENOMIC DNA]</scope>
    <source>
        <strain evidence="3">CGMCC 1.9127</strain>
    </source>
</reference>
<dbReference type="RefSeq" id="WP_085284291.1">
    <property type="nucleotide sequence ID" value="NZ_FOBI01000003.1"/>
</dbReference>
<gene>
    <name evidence="2" type="ORF">SAMN05216262_10328</name>
</gene>
<dbReference type="PANTHER" id="PTHR12147">
    <property type="entry name" value="METALLOPEPTIDASE M28 FAMILY MEMBER"/>
    <property type="match status" value="1"/>
</dbReference>
<dbReference type="GO" id="GO:0008235">
    <property type="term" value="F:metalloexopeptidase activity"/>
    <property type="evidence" value="ECO:0007669"/>
    <property type="project" value="InterPro"/>
</dbReference>
<dbReference type="InterPro" id="IPR045175">
    <property type="entry name" value="M28_fam"/>
</dbReference>
<dbReference type="GO" id="GO:0006508">
    <property type="term" value="P:proteolysis"/>
    <property type="evidence" value="ECO:0007669"/>
    <property type="project" value="InterPro"/>
</dbReference>
<organism evidence="2 3">
    <name type="scientific">Colwellia chukchiensis</name>
    <dbReference type="NCBI Taxonomy" id="641665"/>
    <lineage>
        <taxon>Bacteria</taxon>
        <taxon>Pseudomonadati</taxon>
        <taxon>Pseudomonadota</taxon>
        <taxon>Gammaproteobacteria</taxon>
        <taxon>Alteromonadales</taxon>
        <taxon>Colwelliaceae</taxon>
        <taxon>Colwellia</taxon>
    </lineage>
</organism>
<evidence type="ECO:0000259" key="1">
    <source>
        <dbReference type="Pfam" id="PF04389"/>
    </source>
</evidence>
<evidence type="ECO:0000313" key="3">
    <source>
        <dbReference type="Proteomes" id="UP000199297"/>
    </source>
</evidence>
<keyword evidence="3" id="KW-1185">Reference proteome</keyword>
<dbReference type="EMBL" id="FOBI01000003">
    <property type="protein sequence ID" value="SEK82058.1"/>
    <property type="molecule type" value="Genomic_DNA"/>
</dbReference>
<dbReference type="SUPFAM" id="SSF53187">
    <property type="entry name" value="Zn-dependent exopeptidases"/>
    <property type="match status" value="1"/>
</dbReference>
<protein>
    <submittedName>
        <fullName evidence="2">Peptidase family M28</fullName>
    </submittedName>
</protein>
<dbReference type="STRING" id="641665.GCA_002104455_02765"/>
<dbReference type="AlphaFoldDB" id="A0A1H7K5B2"/>
<feature type="domain" description="Peptidase M28" evidence="1">
    <location>
        <begin position="235"/>
        <end position="440"/>
    </location>
</feature>
<sequence length="468" mass="51575">MLKQIVNQAKNKKFTQLKYILAAIALTTPLYGACENSISDIIPIEQVVKDISYLASDELKGRANFSPERAQAAAYIAERFAEIGLAPMQTKQKQLTQKPHIALFLQHFNVHKIQPQHISVSLNHSAIGHENITMATTLAELSWQTEQAQSHVIGKDDDMRKVLQQLNQQGGQHVVLVNSAHRKTFQLYKNYFDAGLTKLAITQPGAIVLVLSDESQLSHYQVKAQAKISQQSLSNVVGILPGHDAQLANEVVLYSAHYDHLGTTADGRKIYNGADDNASGTTAILNLAQYFAQQGNNQRTLMFSAFSAEEIGGFGSRYFSQQLNPDNVVAMINIEMIGKVSKFGPGTVWMTGIERSNLAQLLNDALPENLANNGLAIQADPYPEQKLFYRSDNATLARLGVPAHSFSSTQLDKDPHYHQVSDDLSSINMSSMHQVIELLAIATQPLVDGSLTPSRIDKSKVRLQGKIY</sequence>
<dbReference type="PANTHER" id="PTHR12147:SF26">
    <property type="entry name" value="PEPTIDASE M28 DOMAIN-CONTAINING PROTEIN"/>
    <property type="match status" value="1"/>
</dbReference>
<name>A0A1H7K5B2_9GAMM</name>